<evidence type="ECO:0000313" key="4">
    <source>
        <dbReference type="EMBL" id="THD85773.1"/>
    </source>
</evidence>
<dbReference type="SUPFAM" id="SSF54373">
    <property type="entry name" value="FAD-linked reductases, C-terminal domain"/>
    <property type="match status" value="1"/>
</dbReference>
<dbReference type="PRINTS" id="PR00420">
    <property type="entry name" value="RNGMNOXGNASE"/>
</dbReference>
<evidence type="ECO:0000313" key="5">
    <source>
        <dbReference type="Proteomes" id="UP000309450"/>
    </source>
</evidence>
<keyword evidence="2" id="KW-0274">FAD</keyword>
<dbReference type="AlphaFoldDB" id="A0A4S3MUC3"/>
<dbReference type="PANTHER" id="PTHR43004">
    <property type="entry name" value="TRK SYSTEM POTASSIUM UPTAKE PROTEIN"/>
    <property type="match status" value="1"/>
</dbReference>
<evidence type="ECO:0000259" key="3">
    <source>
        <dbReference type="Pfam" id="PF01494"/>
    </source>
</evidence>
<evidence type="ECO:0000256" key="2">
    <source>
        <dbReference type="ARBA" id="ARBA00022827"/>
    </source>
</evidence>
<dbReference type="InterPro" id="IPR036188">
    <property type="entry name" value="FAD/NAD-bd_sf"/>
</dbReference>
<comment type="caution">
    <text evidence="4">The sequence shown here is derived from an EMBL/GenBank/DDBJ whole genome shotgun (WGS) entry which is preliminary data.</text>
</comment>
<dbReference type="GO" id="GO:0071949">
    <property type="term" value="F:FAD binding"/>
    <property type="evidence" value="ECO:0007669"/>
    <property type="project" value="InterPro"/>
</dbReference>
<accession>A0A4S3MUC3</accession>
<keyword evidence="4" id="KW-0560">Oxidoreductase</keyword>
<gene>
    <name evidence="4" type="primary">pobA</name>
    <name evidence="4" type="ORF">E7811_08835</name>
</gene>
<dbReference type="InterPro" id="IPR050641">
    <property type="entry name" value="RIFMO-like"/>
</dbReference>
<keyword evidence="4" id="KW-0503">Monooxygenase</keyword>
<dbReference type="Gene3D" id="3.50.50.60">
    <property type="entry name" value="FAD/NAD(P)-binding domain"/>
    <property type="match status" value="1"/>
</dbReference>
<dbReference type="GO" id="GO:0043639">
    <property type="term" value="P:benzoate catabolic process"/>
    <property type="evidence" value="ECO:0007669"/>
    <property type="project" value="InterPro"/>
</dbReference>
<reference evidence="4 5" key="1">
    <citation type="submission" date="2019-04" db="EMBL/GenBank/DDBJ databases">
        <title>Draft genome sequence of Gemmobacter aestuarii sp. nov.</title>
        <authorList>
            <person name="Hameed A."/>
            <person name="Lin S.-Y."/>
            <person name="Shahina M."/>
            <person name="Lai W.-A."/>
            <person name="Young C.-C."/>
        </authorList>
    </citation>
    <scope>NUCLEOTIDE SEQUENCE [LARGE SCALE GENOMIC DNA]</scope>
    <source>
        <strain evidence="4 5">CC-PW-75</strain>
    </source>
</reference>
<dbReference type="PANTHER" id="PTHR43004:SF3">
    <property type="entry name" value="P-HYDROXYBENZOATE HYDROXYLASE"/>
    <property type="match status" value="1"/>
</dbReference>
<dbReference type="InterPro" id="IPR012733">
    <property type="entry name" value="HB_mOase"/>
</dbReference>
<dbReference type="NCBIfam" id="TIGR02360">
    <property type="entry name" value="pbenz_hydroxyl"/>
    <property type="match status" value="1"/>
</dbReference>
<dbReference type="NCBIfam" id="NF006091">
    <property type="entry name" value="PRK08243.1"/>
    <property type="match status" value="1"/>
</dbReference>
<dbReference type="GO" id="GO:0018659">
    <property type="term" value="F:4-hydroxybenzoate 3-monooxygenase activity"/>
    <property type="evidence" value="ECO:0007669"/>
    <property type="project" value="UniProtKB-EC"/>
</dbReference>
<protein>
    <submittedName>
        <fullName evidence="4">4-hydroxybenzoate 3-monooxygenase</fullName>
        <ecNumber evidence="4">1.14.13.2</ecNumber>
    </submittedName>
</protein>
<dbReference type="Proteomes" id="UP000309450">
    <property type="component" value="Unassembled WGS sequence"/>
</dbReference>
<dbReference type="InterPro" id="IPR002938">
    <property type="entry name" value="FAD-bd"/>
</dbReference>
<dbReference type="Gene3D" id="3.30.9.10">
    <property type="entry name" value="D-Amino Acid Oxidase, subunit A, domain 2"/>
    <property type="match status" value="1"/>
</dbReference>
<keyword evidence="1" id="KW-0285">Flavoprotein</keyword>
<organism evidence="4 5">
    <name type="scientific">Aliigemmobacter aestuarii</name>
    <dbReference type="NCBI Taxonomy" id="1445661"/>
    <lineage>
        <taxon>Bacteria</taxon>
        <taxon>Pseudomonadati</taxon>
        <taxon>Pseudomonadota</taxon>
        <taxon>Alphaproteobacteria</taxon>
        <taxon>Rhodobacterales</taxon>
        <taxon>Paracoccaceae</taxon>
        <taxon>Aliigemmobacter</taxon>
    </lineage>
</organism>
<dbReference type="Pfam" id="PF01494">
    <property type="entry name" value="FAD_binding_3"/>
    <property type="match status" value="1"/>
</dbReference>
<dbReference type="SUPFAM" id="SSF51905">
    <property type="entry name" value="FAD/NAD(P)-binding domain"/>
    <property type="match status" value="1"/>
</dbReference>
<dbReference type="RefSeq" id="WP_136394144.1">
    <property type="nucleotide sequence ID" value="NZ_SSND01000001.1"/>
</dbReference>
<name>A0A4S3MUC3_9RHOB</name>
<feature type="domain" description="FAD-binding" evidence="3">
    <location>
        <begin position="2"/>
        <end position="342"/>
    </location>
</feature>
<dbReference type="EC" id="1.14.13.2" evidence="4"/>
<keyword evidence="5" id="KW-1185">Reference proteome</keyword>
<dbReference type="EMBL" id="SSND01000001">
    <property type="protein sequence ID" value="THD85773.1"/>
    <property type="molecule type" value="Genomic_DNA"/>
</dbReference>
<evidence type="ECO:0000256" key="1">
    <source>
        <dbReference type="ARBA" id="ARBA00022630"/>
    </source>
</evidence>
<sequence length="389" mass="43613">MRTDVAIIGGGPSGLLLSQLLMREGISTVVLERRPRDHVLSRIRAGVLEWGTVDLLDRAGVGERMHREGLPHDGCYLTSGGRMIHIDFAEACGRRVMVYGQTEITRDLYAAQDAMGATILHGVEDVALHDLTGEAPFITFRHDGTTHRLDCRQIAGCDGFHGASRQAIPVEVRREFEKVYPFGWLGILSETPPACHELIYANHDRGFALASMRNPQLSRYYIQVPLTDRIEDWSDEAFWTELKRRLPAEVAGRMETGPSIEKSIAPLRSFVSEPMQWGQLFLCGDAAHIVPPTGAKGLNLAASDVFYLSRALIARYRSGDGSLLDRYGQDALARVWQAMRFSWSMTMMLHRFPDQAEFDRRMQLIELEGLARSPVARRALAENYTGLPY</sequence>
<proteinExistence type="predicted"/>
<dbReference type="OrthoDB" id="9791689at2"/>